<organism evidence="2 3">
    <name type="scientific">Brassica napus</name>
    <name type="common">Rape</name>
    <dbReference type="NCBI Taxonomy" id="3708"/>
    <lineage>
        <taxon>Eukaryota</taxon>
        <taxon>Viridiplantae</taxon>
        <taxon>Streptophyta</taxon>
        <taxon>Embryophyta</taxon>
        <taxon>Tracheophyta</taxon>
        <taxon>Spermatophyta</taxon>
        <taxon>Magnoliopsida</taxon>
        <taxon>eudicotyledons</taxon>
        <taxon>Gunneridae</taxon>
        <taxon>Pentapetalae</taxon>
        <taxon>rosids</taxon>
        <taxon>malvids</taxon>
        <taxon>Brassicales</taxon>
        <taxon>Brassicaceae</taxon>
        <taxon>Brassiceae</taxon>
        <taxon>Brassica</taxon>
    </lineage>
</organism>
<gene>
    <name evidence="2" type="ORF">HID58_092176</name>
</gene>
<dbReference type="EMBL" id="JAGKQM010002965">
    <property type="protein sequence ID" value="KAH0841469.1"/>
    <property type="molecule type" value="Genomic_DNA"/>
</dbReference>
<protein>
    <submittedName>
        <fullName evidence="2">Uncharacterized protein</fullName>
    </submittedName>
</protein>
<keyword evidence="1" id="KW-1133">Transmembrane helix</keyword>
<name>A0ABQ7WYT9_BRANA</name>
<comment type="caution">
    <text evidence="2">The sequence shown here is derived from an EMBL/GenBank/DDBJ whole genome shotgun (WGS) entry which is preliminary data.</text>
</comment>
<evidence type="ECO:0000256" key="1">
    <source>
        <dbReference type="SAM" id="Phobius"/>
    </source>
</evidence>
<keyword evidence="1" id="KW-0472">Membrane</keyword>
<sequence>MHNNRENTNAHSPRRRRCLWPPALTLQPPLSFSSNSLCNFVLCFIVCYVAISALCSTHSGVHPLRALLAEKRSSISSALLITTYNRRDPPTSSSCFVNLRTFDYASQIEKVKSRSTRRPLAWPLLIVTPLRLIPSSMVEGPNRQLSSHRIYHVRSLTVSLHQPQQAALSMEKQMCFKSWGLLPLSPLSPTFKLRETYVHLNSKVVPSTTLCVVLLRQPIHSSLQRHLNLASPDFVNCNLSETVSSTTVCSPTPEASPHLTATSGDPYVFRDGYQQHSKPIGWVLQRRFRLLRCSLGCRL</sequence>
<dbReference type="Proteomes" id="UP000824890">
    <property type="component" value="Unassembled WGS sequence"/>
</dbReference>
<evidence type="ECO:0000313" key="3">
    <source>
        <dbReference type="Proteomes" id="UP000824890"/>
    </source>
</evidence>
<reference evidence="2 3" key="1">
    <citation type="submission" date="2021-05" db="EMBL/GenBank/DDBJ databases">
        <title>Genome Assembly of Synthetic Allotetraploid Brassica napus Reveals Homoeologous Exchanges between Subgenomes.</title>
        <authorList>
            <person name="Davis J.T."/>
        </authorList>
    </citation>
    <scope>NUCLEOTIDE SEQUENCE [LARGE SCALE GENOMIC DNA]</scope>
    <source>
        <strain evidence="3">cv. Da-Ae</strain>
        <tissue evidence="2">Seedling</tissue>
    </source>
</reference>
<proteinExistence type="predicted"/>
<accession>A0ABQ7WYT9</accession>
<keyword evidence="3" id="KW-1185">Reference proteome</keyword>
<keyword evidence="1" id="KW-0812">Transmembrane</keyword>
<feature type="transmembrane region" description="Helical" evidence="1">
    <location>
        <begin position="32"/>
        <end position="55"/>
    </location>
</feature>
<evidence type="ECO:0000313" key="2">
    <source>
        <dbReference type="EMBL" id="KAH0841469.1"/>
    </source>
</evidence>